<dbReference type="PANTHER" id="PTHR46383:SF1">
    <property type="entry name" value="ASPARTATE AMINOTRANSFERASE"/>
    <property type="match status" value="1"/>
</dbReference>
<evidence type="ECO:0000256" key="5">
    <source>
        <dbReference type="ARBA" id="ARBA00022898"/>
    </source>
</evidence>
<proteinExistence type="inferred from homology"/>
<dbReference type="InterPro" id="IPR050596">
    <property type="entry name" value="AspAT/PAT-like"/>
</dbReference>
<dbReference type="CDD" id="cd00609">
    <property type="entry name" value="AAT_like"/>
    <property type="match status" value="1"/>
</dbReference>
<comment type="caution">
    <text evidence="8">The sequence shown here is derived from an EMBL/GenBank/DDBJ whole genome shotgun (WGS) entry which is preliminary data.</text>
</comment>
<dbReference type="InterPro" id="IPR015424">
    <property type="entry name" value="PyrdxlP-dep_Trfase"/>
</dbReference>
<evidence type="ECO:0000256" key="4">
    <source>
        <dbReference type="ARBA" id="ARBA00022679"/>
    </source>
</evidence>
<dbReference type="Pfam" id="PF00155">
    <property type="entry name" value="Aminotran_1_2"/>
    <property type="match status" value="1"/>
</dbReference>
<keyword evidence="9" id="KW-1185">Reference proteome</keyword>
<dbReference type="GO" id="GO:0004069">
    <property type="term" value="F:L-aspartate:2-oxoglutarate aminotransferase activity"/>
    <property type="evidence" value="ECO:0007669"/>
    <property type="project" value="UniProtKB-EC"/>
</dbReference>
<dbReference type="Proteomes" id="UP001251524">
    <property type="component" value="Unassembled WGS sequence"/>
</dbReference>
<evidence type="ECO:0000256" key="3">
    <source>
        <dbReference type="ARBA" id="ARBA00022576"/>
    </source>
</evidence>
<dbReference type="EC" id="2.6.1.-" evidence="6"/>
<evidence type="ECO:0000256" key="6">
    <source>
        <dbReference type="RuleBase" id="RU000481"/>
    </source>
</evidence>
<feature type="domain" description="Aminotransferase class I/classII large" evidence="7">
    <location>
        <begin position="32"/>
        <end position="392"/>
    </location>
</feature>
<evidence type="ECO:0000256" key="2">
    <source>
        <dbReference type="ARBA" id="ARBA00007441"/>
    </source>
</evidence>
<keyword evidence="4 6" id="KW-0808">Transferase</keyword>
<evidence type="ECO:0000313" key="9">
    <source>
        <dbReference type="Proteomes" id="UP001251524"/>
    </source>
</evidence>
<evidence type="ECO:0000256" key="1">
    <source>
        <dbReference type="ARBA" id="ARBA00001933"/>
    </source>
</evidence>
<dbReference type="InterPro" id="IPR015422">
    <property type="entry name" value="PyrdxlP-dep_Trfase_small"/>
</dbReference>
<reference evidence="8 9" key="1">
    <citation type="submission" date="2023-07" db="EMBL/GenBank/DDBJ databases">
        <title>Sorghum-associated microbial communities from plants grown in Nebraska, USA.</title>
        <authorList>
            <person name="Schachtman D."/>
        </authorList>
    </citation>
    <scope>NUCLEOTIDE SEQUENCE [LARGE SCALE GENOMIC DNA]</scope>
    <source>
        <strain evidence="8 9">BE198</strain>
    </source>
</reference>
<evidence type="ECO:0000259" key="7">
    <source>
        <dbReference type="Pfam" id="PF00155"/>
    </source>
</evidence>
<gene>
    <name evidence="8" type="ORF">J2X06_002019</name>
</gene>
<name>A0ABU1WB15_9GAMM</name>
<dbReference type="RefSeq" id="WP_310061765.1">
    <property type="nucleotide sequence ID" value="NZ_JAVDVY010000002.1"/>
</dbReference>
<dbReference type="Gene3D" id="3.40.640.10">
    <property type="entry name" value="Type I PLP-dependent aspartate aminotransferase-like (Major domain)"/>
    <property type="match status" value="1"/>
</dbReference>
<evidence type="ECO:0000313" key="8">
    <source>
        <dbReference type="EMBL" id="MDR7134810.1"/>
    </source>
</evidence>
<accession>A0ABU1WB15</accession>
<organism evidence="8 9">
    <name type="scientific">Lysobacter niastensis</name>
    <dbReference type="NCBI Taxonomy" id="380629"/>
    <lineage>
        <taxon>Bacteria</taxon>
        <taxon>Pseudomonadati</taxon>
        <taxon>Pseudomonadota</taxon>
        <taxon>Gammaproteobacteria</taxon>
        <taxon>Lysobacterales</taxon>
        <taxon>Lysobacteraceae</taxon>
        <taxon>Lysobacter</taxon>
    </lineage>
</organism>
<comment type="similarity">
    <text evidence="2 6">Belongs to the class-I pyridoxal-phosphate-dependent aminotransferase family.</text>
</comment>
<dbReference type="EMBL" id="JAVDVY010000002">
    <property type="protein sequence ID" value="MDR7134810.1"/>
    <property type="molecule type" value="Genomic_DNA"/>
</dbReference>
<dbReference type="PRINTS" id="PR00753">
    <property type="entry name" value="ACCSYNTHASE"/>
</dbReference>
<dbReference type="InterPro" id="IPR015421">
    <property type="entry name" value="PyrdxlP-dep_Trfase_major"/>
</dbReference>
<keyword evidence="3 6" id="KW-0032">Aminotransferase</keyword>
<comment type="cofactor">
    <cofactor evidence="1 6">
        <name>pyridoxal 5'-phosphate</name>
        <dbReference type="ChEBI" id="CHEBI:597326"/>
    </cofactor>
</comment>
<dbReference type="SUPFAM" id="SSF53383">
    <property type="entry name" value="PLP-dependent transferases"/>
    <property type="match status" value="1"/>
</dbReference>
<dbReference type="Gene3D" id="3.90.1150.10">
    <property type="entry name" value="Aspartate Aminotransferase, domain 1"/>
    <property type="match status" value="1"/>
</dbReference>
<sequence length="401" mass="43493">MPQLARRIGRAKPSAIMQVAEKAKRLKAEGHDIISFSIGVPNFLPGEHVYAAARDALAKDSGQYGSNRGADALLDAFIEHMAKIGLTGYGRVNVATGIGAKHVIYNLAEALLDEGDTIVFPTPYWTSYLDIAEIVNAKIDLLPCPASQDYKLTPAQLDIALAKKPKVFLFNNPSNPTGMVYSKEEVSALADVLVKYPDTWVITDDIYNRMVFDGLGYHNFVHARPELRNRVIFIDSLSKTYGMPGWRVGFMAGPESVAQAIATMNSNHITNIPEIVNAAAVAALCGPQDVPVQKCAEFQAKRDQVMAVMNSIPGLICPRPQGAFYVFPDISVAFGKTHGPTGTKIANDVDFCNALLESKGVACVPGSAFGEPRSLRISYTCPTPQLAPGLQRFQEFFAELS</sequence>
<dbReference type="PANTHER" id="PTHR46383">
    <property type="entry name" value="ASPARTATE AMINOTRANSFERASE"/>
    <property type="match status" value="1"/>
</dbReference>
<protein>
    <recommendedName>
        <fullName evidence="6">Aminotransferase</fullName>
        <ecNumber evidence="6">2.6.1.-</ecNumber>
    </recommendedName>
</protein>
<dbReference type="PROSITE" id="PS00105">
    <property type="entry name" value="AA_TRANSFER_CLASS_1"/>
    <property type="match status" value="1"/>
</dbReference>
<dbReference type="InterPro" id="IPR004839">
    <property type="entry name" value="Aminotransferase_I/II_large"/>
</dbReference>
<keyword evidence="5" id="KW-0663">Pyridoxal phosphate</keyword>
<dbReference type="InterPro" id="IPR004838">
    <property type="entry name" value="NHTrfase_class1_PyrdxlP-BS"/>
</dbReference>